<comment type="caution">
    <text evidence="2">The sequence shown here is derived from an EMBL/GenBank/DDBJ whole genome shotgun (WGS) entry which is preliminary data.</text>
</comment>
<dbReference type="AlphaFoldDB" id="S8BV10"/>
<organism evidence="2 3">
    <name type="scientific">Genlisea aurea</name>
    <dbReference type="NCBI Taxonomy" id="192259"/>
    <lineage>
        <taxon>Eukaryota</taxon>
        <taxon>Viridiplantae</taxon>
        <taxon>Streptophyta</taxon>
        <taxon>Embryophyta</taxon>
        <taxon>Tracheophyta</taxon>
        <taxon>Spermatophyta</taxon>
        <taxon>Magnoliopsida</taxon>
        <taxon>eudicotyledons</taxon>
        <taxon>Gunneridae</taxon>
        <taxon>Pentapetalae</taxon>
        <taxon>asterids</taxon>
        <taxon>lamiids</taxon>
        <taxon>Lamiales</taxon>
        <taxon>Lentibulariaceae</taxon>
        <taxon>Genlisea</taxon>
    </lineage>
</organism>
<dbReference type="SUPFAM" id="SSF51197">
    <property type="entry name" value="Clavaminate synthase-like"/>
    <property type="match status" value="1"/>
</dbReference>
<gene>
    <name evidence="2" type="ORF">M569_16414</name>
</gene>
<evidence type="ECO:0000259" key="1">
    <source>
        <dbReference type="Pfam" id="PF03171"/>
    </source>
</evidence>
<dbReference type="InterPro" id="IPR044861">
    <property type="entry name" value="IPNS-like_FE2OG_OXY"/>
</dbReference>
<sequence length="87" mass="10314">AFIVNLGDMLERWSNCRFRSTLHRVLLSNGLERYSIAFFVDPNHDCIVECLPTCQSEDNPPKFTPIRCEDYVLRKYEETHNKLESYK</sequence>
<dbReference type="InterPro" id="IPR050231">
    <property type="entry name" value="Iron_ascorbate_oxido_reductase"/>
</dbReference>
<evidence type="ECO:0000313" key="3">
    <source>
        <dbReference type="Proteomes" id="UP000015453"/>
    </source>
</evidence>
<dbReference type="Pfam" id="PF03171">
    <property type="entry name" value="2OG-FeII_Oxy"/>
    <property type="match status" value="1"/>
</dbReference>
<dbReference type="Proteomes" id="UP000015453">
    <property type="component" value="Unassembled WGS sequence"/>
</dbReference>
<feature type="domain" description="Isopenicillin N synthase-like Fe(2+) 2OG dioxygenase" evidence="1">
    <location>
        <begin position="1"/>
        <end position="42"/>
    </location>
</feature>
<dbReference type="EMBL" id="AUSU01009255">
    <property type="protein sequence ID" value="EPS58400.1"/>
    <property type="molecule type" value="Genomic_DNA"/>
</dbReference>
<dbReference type="PANTHER" id="PTHR47990">
    <property type="entry name" value="2-OXOGLUTARATE (2OG) AND FE(II)-DEPENDENT OXYGENASE SUPERFAMILY PROTEIN-RELATED"/>
    <property type="match status" value="1"/>
</dbReference>
<proteinExistence type="predicted"/>
<accession>S8BV10</accession>
<feature type="non-terminal residue" evidence="2">
    <location>
        <position position="1"/>
    </location>
</feature>
<reference evidence="2 3" key="1">
    <citation type="journal article" date="2013" name="BMC Genomics">
        <title>The miniature genome of a carnivorous plant Genlisea aurea contains a low number of genes and short non-coding sequences.</title>
        <authorList>
            <person name="Leushkin E.V."/>
            <person name="Sutormin R.A."/>
            <person name="Nabieva E.R."/>
            <person name="Penin A.A."/>
            <person name="Kondrashov A.S."/>
            <person name="Logacheva M.D."/>
        </authorList>
    </citation>
    <scope>NUCLEOTIDE SEQUENCE [LARGE SCALE GENOMIC DNA]</scope>
</reference>
<evidence type="ECO:0000313" key="2">
    <source>
        <dbReference type="EMBL" id="EPS58400.1"/>
    </source>
</evidence>
<dbReference type="InterPro" id="IPR027443">
    <property type="entry name" value="IPNS-like_sf"/>
</dbReference>
<keyword evidence="3" id="KW-1185">Reference proteome</keyword>
<name>S8BV10_9LAMI</name>
<dbReference type="OrthoDB" id="288590at2759"/>
<protein>
    <submittedName>
        <fullName evidence="2">Oxidoreductase</fullName>
    </submittedName>
</protein>
<dbReference type="Gene3D" id="2.60.120.330">
    <property type="entry name" value="B-lactam Antibiotic, Isopenicillin N Synthase, Chain"/>
    <property type="match status" value="1"/>
</dbReference>